<dbReference type="PROSITE" id="PS50088">
    <property type="entry name" value="ANK_REPEAT"/>
    <property type="match status" value="4"/>
</dbReference>
<dbReference type="RefSeq" id="XP_068351132.1">
    <property type="nucleotide sequence ID" value="XM_068494711.1"/>
</dbReference>
<evidence type="ECO:0000256" key="1">
    <source>
        <dbReference type="ARBA" id="ARBA00022737"/>
    </source>
</evidence>
<evidence type="ECO:0000256" key="4">
    <source>
        <dbReference type="SAM" id="MobiDB-lite"/>
    </source>
</evidence>
<dbReference type="Pfam" id="PF12796">
    <property type="entry name" value="Ank_2"/>
    <property type="match status" value="4"/>
</dbReference>
<dbReference type="Proteomes" id="UP000179807">
    <property type="component" value="Unassembled WGS sequence"/>
</dbReference>
<gene>
    <name evidence="5" type="ORF">TRFO_09170</name>
</gene>
<feature type="region of interest" description="Disordered" evidence="4">
    <location>
        <begin position="229"/>
        <end position="254"/>
    </location>
</feature>
<dbReference type="OrthoDB" id="426293at2759"/>
<dbReference type="InterPro" id="IPR002110">
    <property type="entry name" value="Ankyrin_rpt"/>
</dbReference>
<dbReference type="GeneID" id="94829415"/>
<protein>
    <submittedName>
        <fullName evidence="5">Uncharacterized protein</fullName>
    </submittedName>
</protein>
<comment type="caution">
    <text evidence="5">The sequence shown here is derived from an EMBL/GenBank/DDBJ whole genome shotgun (WGS) entry which is preliminary data.</text>
</comment>
<dbReference type="InterPro" id="IPR036770">
    <property type="entry name" value="Ankyrin_rpt-contain_sf"/>
</dbReference>
<dbReference type="GO" id="GO:0005737">
    <property type="term" value="C:cytoplasm"/>
    <property type="evidence" value="ECO:0007669"/>
    <property type="project" value="TreeGrafter"/>
</dbReference>
<dbReference type="SUPFAM" id="SSF48403">
    <property type="entry name" value="Ankyrin repeat"/>
    <property type="match status" value="3"/>
</dbReference>
<sequence>MYVYFLPNISGYTQLLILPMSSKPFVEVEKPDFDVIVNKRNVKCVKEHIIKNSPILNSYLEKNPNSCTYSLSLKYAAVDSDFKLIKESLQSPEKVKITASKFPLLLEISKAFNIELLEERVSKYADERAFIYRNMDANKELQSMKKVSENLCKIPEKTNRNFNEIFTEITKNKSIIGNESFARIAIDVMFARLEIIDNILDVVEKVEDSQQIVEIMKKLILARISRNSSFSESSGNGKDNSLGNNENDKSRENNVRLENNGNAFICRKMANRGMISNNDIKSLSFFTLISPMLADFDIKLDRQKLSREFHCYNENIERMKERNWKFHKIYCNIGHNEDPVLAILRKDSLEDLKFVIQKMKPFNYDRVVFPSVFERYDLINTPGTKIAHYASYFNAEKCLEYILECLDVVEHLKPPKNIARMAVAGGADKVLKLCERLCYTFTNCTNVAVRYHHGDILEWLIENKYQSVHEIHLVEEAIRVSNIRALEVLISKGTSLDKALVWSTKHNQHHLSKFFMEQITEVDIKNETDDETGYSPLHFACLHGDSDISLKLISLPTVNSNVQAGEEHMSPLHFCCVSGSVEISRELINREDVNVNAVDKFGRTPLHIACENGFYVIVEMLIKRCDIILAPKQNDGRTPLLLACANGHVKVMELLISTFGDNLSYDNDGEESILQSACRSGSLDAIKYAKQHTKCELKHFSPTTMTALAQLCNFQSYHHQLASFTQNKESENDENQNDSQSNPDNAQINKYNDNLINNKNDVSDQESFAAFSFLIECGCDINNYNLHGQNPLEISCKNGLVKIVEFLISQKNIVITDECFWLATACGSLDILSLLLKRKKELTKNPLPKDRELFTLKTACEKGYSQIVKLLLQTQGICVNSINDSYGPLHIACQYGYAEIVKMLIEDENVDINALGIEEETGHFLTPLHIAIRNGNIESAKLLIKNPRIDVNKNGYGVFIFIS</sequence>
<keyword evidence="1" id="KW-0677">Repeat</keyword>
<evidence type="ECO:0000256" key="2">
    <source>
        <dbReference type="ARBA" id="ARBA00023043"/>
    </source>
</evidence>
<keyword evidence="2 3" id="KW-0040">ANK repeat</keyword>
<proteinExistence type="predicted"/>
<feature type="repeat" description="ANK" evidence="3">
    <location>
        <begin position="884"/>
        <end position="906"/>
    </location>
</feature>
<evidence type="ECO:0000313" key="5">
    <source>
        <dbReference type="EMBL" id="OHS97995.1"/>
    </source>
</evidence>
<feature type="repeat" description="ANK" evidence="3">
    <location>
        <begin position="601"/>
        <end position="624"/>
    </location>
</feature>
<dbReference type="VEuPathDB" id="TrichDB:TRFO_09170"/>
<feature type="region of interest" description="Disordered" evidence="4">
    <location>
        <begin position="726"/>
        <end position="746"/>
    </location>
</feature>
<feature type="repeat" description="ANK" evidence="3">
    <location>
        <begin position="923"/>
        <end position="946"/>
    </location>
</feature>
<evidence type="ECO:0000256" key="3">
    <source>
        <dbReference type="PROSITE-ProRule" id="PRU00023"/>
    </source>
</evidence>
<keyword evidence="6" id="KW-1185">Reference proteome</keyword>
<feature type="compositionally biased region" description="Polar residues" evidence="4">
    <location>
        <begin position="737"/>
        <end position="746"/>
    </location>
</feature>
<dbReference type="EMBL" id="MLAK01001082">
    <property type="protein sequence ID" value="OHS97995.1"/>
    <property type="molecule type" value="Genomic_DNA"/>
</dbReference>
<dbReference type="PANTHER" id="PTHR24198">
    <property type="entry name" value="ANKYRIN REPEAT AND PROTEIN KINASE DOMAIN-CONTAINING PROTEIN"/>
    <property type="match status" value="1"/>
</dbReference>
<dbReference type="AlphaFoldDB" id="A0A1J4JKD2"/>
<accession>A0A1J4JKD2</accession>
<name>A0A1J4JKD2_9EUKA</name>
<dbReference type="SMART" id="SM00248">
    <property type="entry name" value="ANK"/>
    <property type="match status" value="11"/>
</dbReference>
<dbReference type="PROSITE" id="PS50297">
    <property type="entry name" value="ANK_REP_REGION"/>
    <property type="match status" value="4"/>
</dbReference>
<reference evidence="5" key="1">
    <citation type="submission" date="2016-10" db="EMBL/GenBank/DDBJ databases">
        <authorList>
            <person name="Benchimol M."/>
            <person name="Almeida L.G."/>
            <person name="Vasconcelos A.T."/>
            <person name="Perreira-Neves A."/>
            <person name="Rosa I.A."/>
            <person name="Tasca T."/>
            <person name="Bogo M.R."/>
            <person name="de Souza W."/>
        </authorList>
    </citation>
    <scope>NUCLEOTIDE SEQUENCE [LARGE SCALE GENOMIC DNA]</scope>
    <source>
        <strain evidence="5">K</strain>
    </source>
</reference>
<feature type="repeat" description="ANK" evidence="3">
    <location>
        <begin position="635"/>
        <end position="667"/>
    </location>
</feature>
<dbReference type="Gene3D" id="1.25.40.20">
    <property type="entry name" value="Ankyrin repeat-containing domain"/>
    <property type="match status" value="3"/>
</dbReference>
<organism evidence="5 6">
    <name type="scientific">Tritrichomonas foetus</name>
    <dbReference type="NCBI Taxonomy" id="1144522"/>
    <lineage>
        <taxon>Eukaryota</taxon>
        <taxon>Metamonada</taxon>
        <taxon>Parabasalia</taxon>
        <taxon>Tritrichomonadida</taxon>
        <taxon>Tritrichomonadidae</taxon>
        <taxon>Tritrichomonas</taxon>
    </lineage>
</organism>
<feature type="compositionally biased region" description="Polar residues" evidence="4">
    <location>
        <begin position="235"/>
        <end position="245"/>
    </location>
</feature>
<evidence type="ECO:0000313" key="6">
    <source>
        <dbReference type="Proteomes" id="UP000179807"/>
    </source>
</evidence>
<dbReference type="PANTHER" id="PTHR24198:SF165">
    <property type="entry name" value="ANKYRIN REPEAT-CONTAINING PROTEIN-RELATED"/>
    <property type="match status" value="1"/>
</dbReference>